<comment type="caution">
    <text evidence="1">The sequence shown here is derived from an EMBL/GenBank/DDBJ whole genome shotgun (WGS) entry which is preliminary data.</text>
</comment>
<dbReference type="RefSeq" id="WP_179514980.1">
    <property type="nucleotide sequence ID" value="NZ_JANFAV010000001.1"/>
</dbReference>
<gene>
    <name evidence="1" type="ORF">NEE01_03380</name>
</gene>
<protein>
    <submittedName>
        <fullName evidence="1">Uncharacterized protein</fullName>
    </submittedName>
</protein>
<proteinExistence type="predicted"/>
<dbReference type="AlphaFoldDB" id="A0AA41ZDN6"/>
<keyword evidence="2" id="KW-1185">Reference proteome</keyword>
<evidence type="ECO:0000313" key="2">
    <source>
        <dbReference type="Proteomes" id="UP001165565"/>
    </source>
</evidence>
<dbReference type="EMBL" id="JANFAV010000001">
    <property type="protein sequence ID" value="MCW6533818.1"/>
    <property type="molecule type" value="Genomic_DNA"/>
</dbReference>
<name>A0AA41ZDN6_9SPHN</name>
<organism evidence="1 2">
    <name type="scientific">Sphingomonas lycopersici</name>
    <dbReference type="NCBI Taxonomy" id="2951807"/>
    <lineage>
        <taxon>Bacteria</taxon>
        <taxon>Pseudomonadati</taxon>
        <taxon>Pseudomonadota</taxon>
        <taxon>Alphaproteobacteria</taxon>
        <taxon>Sphingomonadales</taxon>
        <taxon>Sphingomonadaceae</taxon>
        <taxon>Sphingomonas</taxon>
    </lineage>
</organism>
<accession>A0AA41ZDN6</accession>
<reference evidence="1" key="1">
    <citation type="submission" date="2022-06" db="EMBL/GenBank/DDBJ databases">
        <title>Sphingomonas sp. nov. isolated from rhizosphere soil of tomato.</title>
        <authorList>
            <person name="Dong H."/>
            <person name="Gao R."/>
        </authorList>
    </citation>
    <scope>NUCLEOTIDE SEQUENCE</scope>
    <source>
        <strain evidence="1">MMSM24</strain>
    </source>
</reference>
<dbReference type="Proteomes" id="UP001165565">
    <property type="component" value="Unassembled WGS sequence"/>
</dbReference>
<evidence type="ECO:0000313" key="1">
    <source>
        <dbReference type="EMBL" id="MCW6533818.1"/>
    </source>
</evidence>
<sequence>MDRDTSPSLRSMTWSHIVERYRFRKGDRSADMFSSALDGIEQLAVTVADGPLSSKLFGWVSMFELCIQQTDAIPYSGPYLRVSPLASGAVEFRYFDTAVPARQWHREVPPEATVPRFEAFVDQLHWIAS</sequence>